<dbReference type="Gene3D" id="3.30.1370.120">
    <property type="match status" value="1"/>
</dbReference>
<protein>
    <recommendedName>
        <fullName evidence="5">Secretin/TonB short N-terminal domain-containing protein</fullName>
    </recommendedName>
</protein>
<organism evidence="4">
    <name type="scientific">marine metagenome</name>
    <dbReference type="NCBI Taxonomy" id="408172"/>
    <lineage>
        <taxon>unclassified sequences</taxon>
        <taxon>metagenomes</taxon>
        <taxon>ecological metagenomes</taxon>
    </lineage>
</organism>
<evidence type="ECO:0000256" key="2">
    <source>
        <dbReference type="ARBA" id="ARBA00022729"/>
    </source>
</evidence>
<dbReference type="GO" id="GO:0015627">
    <property type="term" value="C:type II protein secretion system complex"/>
    <property type="evidence" value="ECO:0007669"/>
    <property type="project" value="TreeGrafter"/>
</dbReference>
<dbReference type="GO" id="GO:0009306">
    <property type="term" value="P:protein secretion"/>
    <property type="evidence" value="ECO:0007669"/>
    <property type="project" value="TreeGrafter"/>
</dbReference>
<dbReference type="InterPro" id="IPR038591">
    <property type="entry name" value="NolW-like_sf"/>
</dbReference>
<dbReference type="PANTHER" id="PTHR30332">
    <property type="entry name" value="PROBABLE GENERAL SECRETION PATHWAY PROTEIN D"/>
    <property type="match status" value="1"/>
</dbReference>
<dbReference type="PANTHER" id="PTHR30332:SF24">
    <property type="entry name" value="SECRETIN GSPD-RELATED"/>
    <property type="match status" value="1"/>
</dbReference>
<sequence>MKNKRVIFLLLMGISVVQGATVNLLGISQKDSLDRYYLTLSFDGPPEYVTSQKFAPPTYELKLVGARWDQGDYSKWTNTEPLIKYVLKTSKRTLGKPIIDIKFVLTQNTSIELSMSNETDLVLSWETPKKIEEKEEISEEETIFSQRVSLNFKSAALFDVVRLLTEANDLNVILGDEFIDAGTVTLSLDNVLLQTALDAILKVNGYEWFMQDDIIIVKSREQEFIGELFSKIFPLEYGDATIIGPALAGVMTDKGLATPFSSRAEGEADHLLVKDRISAFYQIEKVIKQLDKPQKQVNIAIKFMETTLKEEEHLGIDWAFRAEAISPFPSDTLPETFDFGELLGDMKGLNAVQLSTPLLSIMMQILAADNSAKLLQEPHVTTFNNQTASINVGTTIP</sequence>
<name>A0A381U5P5_9ZZZZ</name>
<dbReference type="GO" id="GO:0016020">
    <property type="term" value="C:membrane"/>
    <property type="evidence" value="ECO:0007669"/>
    <property type="project" value="UniProtKB-SubCell"/>
</dbReference>
<dbReference type="AlphaFoldDB" id="A0A381U5P5"/>
<keyword evidence="3" id="KW-0472">Membrane</keyword>
<reference evidence="4" key="1">
    <citation type="submission" date="2018-05" db="EMBL/GenBank/DDBJ databases">
        <authorList>
            <person name="Lanie J.A."/>
            <person name="Ng W.-L."/>
            <person name="Kazmierczak K.M."/>
            <person name="Andrzejewski T.M."/>
            <person name="Davidsen T.M."/>
            <person name="Wayne K.J."/>
            <person name="Tettelin H."/>
            <person name="Glass J.I."/>
            <person name="Rusch D."/>
            <person name="Podicherti R."/>
            <person name="Tsui H.-C.T."/>
            <person name="Winkler M.E."/>
        </authorList>
    </citation>
    <scope>NUCLEOTIDE SEQUENCE</scope>
</reference>
<dbReference type="EMBL" id="UINC01005772">
    <property type="protein sequence ID" value="SVA23449.1"/>
    <property type="molecule type" value="Genomic_DNA"/>
</dbReference>
<dbReference type="InterPro" id="IPR050810">
    <property type="entry name" value="Bact_Secretion_Sys_Channel"/>
</dbReference>
<dbReference type="Gene3D" id="3.30.1370.130">
    <property type="match status" value="1"/>
</dbReference>
<comment type="subcellular location">
    <subcellularLocation>
        <location evidence="1">Membrane</location>
    </subcellularLocation>
</comment>
<keyword evidence="2" id="KW-0732">Signal</keyword>
<accession>A0A381U5P5</accession>
<feature type="non-terminal residue" evidence="4">
    <location>
        <position position="397"/>
    </location>
</feature>
<evidence type="ECO:0000256" key="1">
    <source>
        <dbReference type="ARBA" id="ARBA00004370"/>
    </source>
</evidence>
<gene>
    <name evidence="4" type="ORF">METZ01_LOCUS76303</name>
</gene>
<evidence type="ECO:0000313" key="4">
    <source>
        <dbReference type="EMBL" id="SVA23449.1"/>
    </source>
</evidence>
<proteinExistence type="predicted"/>
<evidence type="ECO:0000256" key="3">
    <source>
        <dbReference type="ARBA" id="ARBA00023136"/>
    </source>
</evidence>
<evidence type="ECO:0008006" key="5">
    <source>
        <dbReference type="Google" id="ProtNLM"/>
    </source>
</evidence>